<proteinExistence type="predicted"/>
<dbReference type="InterPro" id="IPR041694">
    <property type="entry name" value="ADH_N_2"/>
</dbReference>
<dbReference type="Proteomes" id="UP000283269">
    <property type="component" value="Unassembled WGS sequence"/>
</dbReference>
<dbReference type="FunCoup" id="A0A409XB64">
    <property type="interactions" value="59"/>
</dbReference>
<evidence type="ECO:0000259" key="2">
    <source>
        <dbReference type="Pfam" id="PF00107"/>
    </source>
</evidence>
<dbReference type="InParanoid" id="A0A409XB64"/>
<accession>A0A409XB64</accession>
<dbReference type="SUPFAM" id="SSF50129">
    <property type="entry name" value="GroES-like"/>
    <property type="match status" value="1"/>
</dbReference>
<dbReference type="InterPro" id="IPR045010">
    <property type="entry name" value="MDR_fam"/>
</dbReference>
<evidence type="ECO:0000259" key="3">
    <source>
        <dbReference type="Pfam" id="PF16884"/>
    </source>
</evidence>
<dbReference type="PANTHER" id="PTHR43205">
    <property type="entry name" value="PROSTAGLANDIN REDUCTASE"/>
    <property type="match status" value="1"/>
</dbReference>
<dbReference type="CDD" id="cd05288">
    <property type="entry name" value="PGDH"/>
    <property type="match status" value="1"/>
</dbReference>
<organism evidence="4 5">
    <name type="scientific">Psilocybe cyanescens</name>
    <dbReference type="NCBI Taxonomy" id="93625"/>
    <lineage>
        <taxon>Eukaryota</taxon>
        <taxon>Fungi</taxon>
        <taxon>Dikarya</taxon>
        <taxon>Basidiomycota</taxon>
        <taxon>Agaricomycotina</taxon>
        <taxon>Agaricomycetes</taxon>
        <taxon>Agaricomycetidae</taxon>
        <taxon>Agaricales</taxon>
        <taxon>Agaricineae</taxon>
        <taxon>Strophariaceae</taxon>
        <taxon>Psilocybe</taxon>
    </lineage>
</organism>
<dbReference type="AlphaFoldDB" id="A0A409XB64"/>
<reference evidence="4 5" key="1">
    <citation type="journal article" date="2018" name="Evol. Lett.">
        <title>Horizontal gene cluster transfer increased hallucinogenic mushroom diversity.</title>
        <authorList>
            <person name="Reynolds H.T."/>
            <person name="Vijayakumar V."/>
            <person name="Gluck-Thaler E."/>
            <person name="Korotkin H.B."/>
            <person name="Matheny P.B."/>
            <person name="Slot J.C."/>
        </authorList>
    </citation>
    <scope>NUCLEOTIDE SEQUENCE [LARGE SCALE GENOMIC DNA]</scope>
    <source>
        <strain evidence="4 5">2631</strain>
    </source>
</reference>
<dbReference type="GO" id="GO:0016628">
    <property type="term" value="F:oxidoreductase activity, acting on the CH-CH group of donors, NAD or NADP as acceptor"/>
    <property type="evidence" value="ECO:0007669"/>
    <property type="project" value="InterPro"/>
</dbReference>
<gene>
    <name evidence="4" type="ORF">CVT25_001249</name>
</gene>
<dbReference type="Pfam" id="PF00107">
    <property type="entry name" value="ADH_zinc_N"/>
    <property type="match status" value="1"/>
</dbReference>
<dbReference type="EMBL" id="NHYD01002186">
    <property type="protein sequence ID" value="PPQ87907.1"/>
    <property type="molecule type" value="Genomic_DNA"/>
</dbReference>
<evidence type="ECO:0000313" key="4">
    <source>
        <dbReference type="EMBL" id="PPQ87907.1"/>
    </source>
</evidence>
<dbReference type="SUPFAM" id="SSF51735">
    <property type="entry name" value="NAD(P)-binding Rossmann-fold domains"/>
    <property type="match status" value="1"/>
</dbReference>
<comment type="caution">
    <text evidence="4">The sequence shown here is derived from an EMBL/GenBank/DDBJ whole genome shotgun (WGS) entry which is preliminary data.</text>
</comment>
<dbReference type="InterPro" id="IPR011032">
    <property type="entry name" value="GroES-like_sf"/>
</dbReference>
<name>A0A409XB64_PSICY</name>
<protein>
    <recommendedName>
        <fullName evidence="6">Enoyl reductase (ER) domain-containing protein</fullName>
    </recommendedName>
</protein>
<sequence length="362" mass="39592">MAPVTNGRVLFNSIPEGFPVPGESTVYDASETIDIENVALDGGYLIKTLDLSIDPYMRERMILPDSESFTTPFTIEKPLDGFGVGSVIRSENPEIQVGVHLYGFLGESQFPFPLFLSSIASLTLEHQQYIIRKDLTGLQKIHNPNKLPWSTFIGVLGMPGKTSFVGWKEFSRAKKGETAFVSTGAGPVGSLVIQLAKRDGLKVIASAGSDEKVKFMKKIGADVAFNYKTTKTTEVLEKEGPIDIYWDNVGGETLDAALNAANNKARFIECGMITVYNNENIAGIKNLYQVVTKSVTMSGFIVDDLEEQYAEEFYKNLPPLVASGEIQYAEDVYHGLESVGDVMLAVQKGLNKAKAVIHVADD</sequence>
<evidence type="ECO:0000313" key="5">
    <source>
        <dbReference type="Proteomes" id="UP000283269"/>
    </source>
</evidence>
<keyword evidence="1" id="KW-0560">Oxidoreductase</keyword>
<dbReference type="Gene3D" id="3.90.180.10">
    <property type="entry name" value="Medium-chain alcohol dehydrogenases, catalytic domain"/>
    <property type="match status" value="1"/>
</dbReference>
<dbReference type="FunFam" id="3.40.50.720:FF:000121">
    <property type="entry name" value="Prostaglandin reductase 2"/>
    <property type="match status" value="1"/>
</dbReference>
<dbReference type="Pfam" id="PF16884">
    <property type="entry name" value="ADH_N_2"/>
    <property type="match status" value="1"/>
</dbReference>
<dbReference type="PANTHER" id="PTHR43205:SF7">
    <property type="entry name" value="PROSTAGLANDIN REDUCTASE 1"/>
    <property type="match status" value="1"/>
</dbReference>
<feature type="domain" description="Oxidoreductase N-terminal" evidence="3">
    <location>
        <begin position="40"/>
        <end position="106"/>
    </location>
</feature>
<dbReference type="OrthoDB" id="809632at2759"/>
<dbReference type="Gene3D" id="3.40.50.720">
    <property type="entry name" value="NAD(P)-binding Rossmann-like Domain"/>
    <property type="match status" value="1"/>
</dbReference>
<keyword evidence="5" id="KW-1185">Reference proteome</keyword>
<evidence type="ECO:0000256" key="1">
    <source>
        <dbReference type="ARBA" id="ARBA00023002"/>
    </source>
</evidence>
<feature type="domain" description="Alcohol dehydrogenase-like C-terminal" evidence="2">
    <location>
        <begin position="187"/>
        <end position="310"/>
    </location>
</feature>
<dbReference type="InterPro" id="IPR013149">
    <property type="entry name" value="ADH-like_C"/>
</dbReference>
<dbReference type="InterPro" id="IPR036291">
    <property type="entry name" value="NAD(P)-bd_dom_sf"/>
</dbReference>
<evidence type="ECO:0008006" key="6">
    <source>
        <dbReference type="Google" id="ProtNLM"/>
    </source>
</evidence>